<dbReference type="AlphaFoldDB" id="A0A1M5DND4"/>
<dbReference type="RefSeq" id="WP_073483630.1">
    <property type="nucleotide sequence ID" value="NZ_FQVN01000004.1"/>
</dbReference>
<dbReference type="Proteomes" id="UP000184501">
    <property type="component" value="Unassembled WGS sequence"/>
</dbReference>
<evidence type="ECO:0008006" key="3">
    <source>
        <dbReference type="Google" id="ProtNLM"/>
    </source>
</evidence>
<evidence type="ECO:0000313" key="1">
    <source>
        <dbReference type="EMBL" id="SHF68497.1"/>
    </source>
</evidence>
<dbReference type="OrthoDB" id="3871343at2"/>
<sequence length="148" mass="16246">MKYVRLEPLIDPEDYLDKLGAVADALPPGAREFATDPGHYDFGSDRCVKDLTVEALGYDDDHDRIALEIVFGPNPWKHTERLTVRYRGVVDLSLQVGPKPLAGRRLGSVVLDEILPHEQGCRHEIALHAGSIVVVAADLTAVWSAPTP</sequence>
<organism evidence="1 2">
    <name type="scientific">Streptoalloteichus hindustanus</name>
    <dbReference type="NCBI Taxonomy" id="2017"/>
    <lineage>
        <taxon>Bacteria</taxon>
        <taxon>Bacillati</taxon>
        <taxon>Actinomycetota</taxon>
        <taxon>Actinomycetes</taxon>
        <taxon>Pseudonocardiales</taxon>
        <taxon>Pseudonocardiaceae</taxon>
        <taxon>Streptoalloteichus</taxon>
    </lineage>
</organism>
<accession>A0A1M5DND4</accession>
<protein>
    <recommendedName>
        <fullName evidence="3">Immunity protein 50</fullName>
    </recommendedName>
</protein>
<name>A0A1M5DND4_STRHI</name>
<reference evidence="1 2" key="1">
    <citation type="submission" date="2016-11" db="EMBL/GenBank/DDBJ databases">
        <authorList>
            <person name="Jaros S."/>
            <person name="Januszkiewicz K."/>
            <person name="Wedrychowicz H."/>
        </authorList>
    </citation>
    <scope>NUCLEOTIDE SEQUENCE [LARGE SCALE GENOMIC DNA]</scope>
    <source>
        <strain evidence="1 2">DSM 44523</strain>
    </source>
</reference>
<evidence type="ECO:0000313" key="2">
    <source>
        <dbReference type="Proteomes" id="UP000184501"/>
    </source>
</evidence>
<dbReference type="EMBL" id="FQVN01000004">
    <property type="protein sequence ID" value="SHF68497.1"/>
    <property type="molecule type" value="Genomic_DNA"/>
</dbReference>
<proteinExistence type="predicted"/>
<gene>
    <name evidence="1" type="ORF">SAMN05444320_104536</name>
</gene>
<keyword evidence="2" id="KW-1185">Reference proteome</keyword>